<evidence type="ECO:0000256" key="5">
    <source>
        <dbReference type="ARBA" id="ARBA00022840"/>
    </source>
</evidence>
<evidence type="ECO:0000256" key="2">
    <source>
        <dbReference type="ARBA" id="ARBA00008258"/>
    </source>
</evidence>
<feature type="binding site" evidence="9">
    <location>
        <position position="154"/>
    </location>
    <ligand>
        <name>Zn(2+)</name>
        <dbReference type="ChEBI" id="CHEBI:29105"/>
    </ligand>
</feature>
<dbReference type="InterPro" id="IPR033911">
    <property type="entry name" value="MetRS_core"/>
</dbReference>
<evidence type="ECO:0000259" key="10">
    <source>
        <dbReference type="Pfam" id="PF09334"/>
    </source>
</evidence>
<name>A0ABY7M753_9CHLR</name>
<keyword evidence="5 9" id="KW-0067">ATP-binding</keyword>
<dbReference type="InterPro" id="IPR041872">
    <property type="entry name" value="Anticodon_Met"/>
</dbReference>
<feature type="domain" description="Methionyl/Leucyl tRNA synthetase" evidence="10">
    <location>
        <begin position="15"/>
        <end position="407"/>
    </location>
</feature>
<keyword evidence="3 9" id="KW-0436">Ligase</keyword>
<dbReference type="InterPro" id="IPR023458">
    <property type="entry name" value="Met-tRNA_ligase_1"/>
</dbReference>
<dbReference type="Proteomes" id="UP001212803">
    <property type="component" value="Chromosome"/>
</dbReference>
<feature type="domain" description="Methionyl-tRNA synthetase anticodon-binding" evidence="11">
    <location>
        <begin position="419"/>
        <end position="555"/>
    </location>
</feature>
<comment type="caution">
    <text evidence="9">Lacks conserved residue(s) required for the propagation of feature annotation.</text>
</comment>
<evidence type="ECO:0000256" key="8">
    <source>
        <dbReference type="ARBA" id="ARBA00047364"/>
    </source>
</evidence>
<feature type="binding site" evidence="9">
    <location>
        <position position="167"/>
    </location>
    <ligand>
        <name>Zn(2+)</name>
        <dbReference type="ChEBI" id="CHEBI:29105"/>
    </ligand>
</feature>
<dbReference type="InterPro" id="IPR009080">
    <property type="entry name" value="tRNAsynth_Ia_anticodon-bd"/>
</dbReference>
<keyword evidence="9" id="KW-0479">Metal-binding</keyword>
<dbReference type="PANTHER" id="PTHR45765">
    <property type="entry name" value="METHIONINE--TRNA LIGASE"/>
    <property type="match status" value="1"/>
</dbReference>
<gene>
    <name evidence="9 12" type="primary">metG</name>
    <name evidence="12" type="ORF">O0235_14630</name>
</gene>
<dbReference type="InterPro" id="IPR014758">
    <property type="entry name" value="Met-tRNA_synth"/>
</dbReference>
<feature type="binding site" evidence="9">
    <location>
        <position position="347"/>
    </location>
    <ligand>
        <name>ATP</name>
        <dbReference type="ChEBI" id="CHEBI:30616"/>
    </ligand>
</feature>
<comment type="similarity">
    <text evidence="2 9">Belongs to the class-I aminoacyl-tRNA synthetase family. MetG type 1 subfamily.</text>
</comment>
<keyword evidence="9" id="KW-0963">Cytoplasm</keyword>
<dbReference type="Gene3D" id="1.10.730.10">
    <property type="entry name" value="Isoleucyl-tRNA Synthetase, Domain 1"/>
    <property type="match status" value="1"/>
</dbReference>
<keyword evidence="13" id="KW-1185">Reference proteome</keyword>
<dbReference type="PANTHER" id="PTHR45765:SF1">
    <property type="entry name" value="METHIONINE--TRNA LIGASE, CYTOPLASMIC"/>
    <property type="match status" value="1"/>
</dbReference>
<dbReference type="Gene3D" id="3.40.50.620">
    <property type="entry name" value="HUPs"/>
    <property type="match status" value="1"/>
</dbReference>
<dbReference type="SUPFAM" id="SSF47323">
    <property type="entry name" value="Anticodon-binding domain of a subclass of class I aminoacyl-tRNA synthetases"/>
    <property type="match status" value="1"/>
</dbReference>
<dbReference type="HAMAP" id="MF_00098">
    <property type="entry name" value="Met_tRNA_synth_type1"/>
    <property type="match status" value="1"/>
</dbReference>
<dbReference type="InterPro" id="IPR015413">
    <property type="entry name" value="Methionyl/Leucyl_tRNA_Synth"/>
</dbReference>
<comment type="function">
    <text evidence="1 9">Is required not only for elongation of protein synthesis but also for the initiation of all mRNA translation through initiator tRNA(fMet) aminoacylation.</text>
</comment>
<feature type="binding site" evidence="9">
    <location>
        <position position="157"/>
    </location>
    <ligand>
        <name>Zn(2+)</name>
        <dbReference type="ChEBI" id="CHEBI:29105"/>
    </ligand>
</feature>
<evidence type="ECO:0000256" key="3">
    <source>
        <dbReference type="ARBA" id="ARBA00022598"/>
    </source>
</evidence>
<dbReference type="CDD" id="cd00814">
    <property type="entry name" value="MetRS_core"/>
    <property type="match status" value="1"/>
</dbReference>
<dbReference type="SUPFAM" id="SSF57770">
    <property type="entry name" value="Methionyl-tRNA synthetase (MetRS), Zn-domain"/>
    <property type="match status" value="1"/>
</dbReference>
<dbReference type="Gene3D" id="2.20.28.20">
    <property type="entry name" value="Methionyl-tRNA synthetase, Zn-domain"/>
    <property type="match status" value="1"/>
</dbReference>
<comment type="cofactor">
    <cofactor evidence="9">
        <name>Zn(2+)</name>
        <dbReference type="ChEBI" id="CHEBI:29105"/>
    </cofactor>
    <text evidence="9">Binds 1 zinc ion per subunit.</text>
</comment>
<evidence type="ECO:0000259" key="11">
    <source>
        <dbReference type="Pfam" id="PF19303"/>
    </source>
</evidence>
<keyword evidence="4 9" id="KW-0547">Nucleotide-binding</keyword>
<evidence type="ECO:0000256" key="9">
    <source>
        <dbReference type="HAMAP-Rule" id="MF_00098"/>
    </source>
</evidence>
<protein>
    <recommendedName>
        <fullName evidence="9">Methionine--tRNA ligase</fullName>
        <ecNumber evidence="9">6.1.1.10</ecNumber>
    </recommendedName>
    <alternativeName>
        <fullName evidence="9">Methionyl-tRNA synthetase</fullName>
        <shortName evidence="9">MetRS</shortName>
    </alternativeName>
</protein>
<sequence length="559" mass="63325">MVERLLPRCTVPDRVLVCVAWPYANYLLHVGQAAGAYLPADIFARYQRLRGREVLMVSGSDCHGTPITVTADREGITPREVVDRYHPKILEVWERFGISFDLYTSTLTENHYAVTQDVFLRLLEQGYLYRRTDEYLFDPEVGRFLPDRYVEGTCPYCGFTEARGDQCDNCGKTLDATELRDPRSKLSGARPVLRPSEHFFLKLSAFEAPLKEWVARQPHWRRNVQNFTLGMLNEGLKDRAITRDISWGVPVPVPGYEDKRIYVWFDAVIGYLSASKEWAAASGNPEAWRPFWQDGATRSYYFIGKDNIPFHTIIWPAMLLGYGGLNLPYDVPANQYVNFAAGQKQSKSKGTGTWMLDLLDQYDADVIRFYLTTIMPESNDSVFSEDELIRANNDVLIATWGNLANRVISMLHRNFDGVVPAVERPSPESTALLAECEAMFDAVGDEFERCHFRGGLQTALQLAQSANKYLDERAPWKAVKEDRAHAAETLATALDAINALKVLLHPVLPFSTERLHRDLGLPGSLREEGWSFRRVTPGTQLQAPRPLYAKIETREAAGT</sequence>
<dbReference type="EMBL" id="CP115149">
    <property type="protein sequence ID" value="WBL35982.1"/>
    <property type="molecule type" value="Genomic_DNA"/>
</dbReference>
<proteinExistence type="inferred from homology"/>
<evidence type="ECO:0000256" key="1">
    <source>
        <dbReference type="ARBA" id="ARBA00003314"/>
    </source>
</evidence>
<evidence type="ECO:0000313" key="13">
    <source>
        <dbReference type="Proteomes" id="UP001212803"/>
    </source>
</evidence>
<dbReference type="SUPFAM" id="SSF52374">
    <property type="entry name" value="Nucleotidylyl transferase"/>
    <property type="match status" value="1"/>
</dbReference>
<dbReference type="Pfam" id="PF19303">
    <property type="entry name" value="Anticodon_3"/>
    <property type="match status" value="1"/>
</dbReference>
<comment type="catalytic activity">
    <reaction evidence="8 9">
        <text>tRNA(Met) + L-methionine + ATP = L-methionyl-tRNA(Met) + AMP + diphosphate</text>
        <dbReference type="Rhea" id="RHEA:13481"/>
        <dbReference type="Rhea" id="RHEA-COMP:9667"/>
        <dbReference type="Rhea" id="RHEA-COMP:9698"/>
        <dbReference type="ChEBI" id="CHEBI:30616"/>
        <dbReference type="ChEBI" id="CHEBI:33019"/>
        <dbReference type="ChEBI" id="CHEBI:57844"/>
        <dbReference type="ChEBI" id="CHEBI:78442"/>
        <dbReference type="ChEBI" id="CHEBI:78530"/>
        <dbReference type="ChEBI" id="CHEBI:456215"/>
        <dbReference type="EC" id="6.1.1.10"/>
    </reaction>
</comment>
<keyword evidence="7 9" id="KW-0030">Aminoacyl-tRNA synthetase</keyword>
<organism evidence="12 13">
    <name type="scientific">Tepidiforma flava</name>
    <dbReference type="NCBI Taxonomy" id="3004094"/>
    <lineage>
        <taxon>Bacteria</taxon>
        <taxon>Bacillati</taxon>
        <taxon>Chloroflexota</taxon>
        <taxon>Tepidiformia</taxon>
        <taxon>Tepidiformales</taxon>
        <taxon>Tepidiformaceae</taxon>
        <taxon>Tepidiforma</taxon>
    </lineage>
</organism>
<comment type="subunit">
    <text evidence="9">Monomer.</text>
</comment>
<dbReference type="InterPro" id="IPR014729">
    <property type="entry name" value="Rossmann-like_a/b/a_fold"/>
</dbReference>
<dbReference type="GO" id="GO:0004825">
    <property type="term" value="F:methionine-tRNA ligase activity"/>
    <property type="evidence" value="ECO:0007669"/>
    <property type="project" value="UniProtKB-EC"/>
</dbReference>
<dbReference type="CDD" id="cd07957">
    <property type="entry name" value="Anticodon_Ia_Met"/>
    <property type="match status" value="1"/>
</dbReference>
<evidence type="ECO:0000256" key="6">
    <source>
        <dbReference type="ARBA" id="ARBA00022917"/>
    </source>
</evidence>
<dbReference type="NCBIfam" id="TIGR00398">
    <property type="entry name" value="metG"/>
    <property type="match status" value="1"/>
</dbReference>
<feature type="binding site" evidence="9">
    <location>
        <position position="170"/>
    </location>
    <ligand>
        <name>Zn(2+)</name>
        <dbReference type="ChEBI" id="CHEBI:29105"/>
    </ligand>
</feature>
<evidence type="ECO:0000256" key="4">
    <source>
        <dbReference type="ARBA" id="ARBA00022741"/>
    </source>
</evidence>
<accession>A0ABY7M753</accession>
<comment type="subcellular location">
    <subcellularLocation>
        <location evidence="9">Cytoplasm</location>
    </subcellularLocation>
</comment>
<evidence type="ECO:0000313" key="12">
    <source>
        <dbReference type="EMBL" id="WBL35982.1"/>
    </source>
</evidence>
<keyword evidence="9" id="KW-0862">Zinc</keyword>
<dbReference type="InterPro" id="IPR029038">
    <property type="entry name" value="MetRS_Zn"/>
</dbReference>
<keyword evidence="6 9" id="KW-0648">Protein biosynthesis</keyword>
<dbReference type="RefSeq" id="WP_270056507.1">
    <property type="nucleotide sequence ID" value="NZ_CP115149.1"/>
</dbReference>
<dbReference type="EC" id="6.1.1.10" evidence="9"/>
<reference evidence="12 13" key="1">
    <citation type="journal article" date="2023" name="ISME J.">
        <title>Thermophilic Dehalococcoidia with unusual traits shed light on an unexpected past.</title>
        <authorList>
            <person name="Palmer M."/>
            <person name="Covington J.K."/>
            <person name="Zhou E.M."/>
            <person name="Thomas S.C."/>
            <person name="Habib N."/>
            <person name="Seymour C.O."/>
            <person name="Lai D."/>
            <person name="Johnston J."/>
            <person name="Hashimi A."/>
            <person name="Jiao J.Y."/>
            <person name="Muok A.R."/>
            <person name="Liu L."/>
            <person name="Xian W.D."/>
            <person name="Zhi X.Y."/>
            <person name="Li M.M."/>
            <person name="Silva L.P."/>
            <person name="Bowen B.P."/>
            <person name="Louie K."/>
            <person name="Briegel A."/>
            <person name="Pett-Ridge J."/>
            <person name="Weber P.K."/>
            <person name="Tocheva E.I."/>
            <person name="Woyke T."/>
            <person name="Northen T.R."/>
            <person name="Mayali X."/>
            <person name="Li W.J."/>
            <person name="Hedlund B.P."/>
        </authorList>
    </citation>
    <scope>NUCLEOTIDE SEQUENCE [LARGE SCALE GENOMIC DNA]</scope>
    <source>
        <strain evidence="12 13">YIM 72310</strain>
    </source>
</reference>
<dbReference type="Pfam" id="PF09334">
    <property type="entry name" value="tRNA-synt_1g"/>
    <property type="match status" value="1"/>
</dbReference>
<evidence type="ECO:0000256" key="7">
    <source>
        <dbReference type="ARBA" id="ARBA00023146"/>
    </source>
</evidence>
<dbReference type="PRINTS" id="PR01041">
    <property type="entry name" value="TRNASYNTHMET"/>
</dbReference>